<reference evidence="2" key="2">
    <citation type="submission" date="2004-02" db="EMBL/GenBank/DDBJ databases">
        <authorList>
            <consortium name="Genoscope"/>
            <consortium name="Whitehead Institute Centre for Genome Research"/>
        </authorList>
    </citation>
    <scope>NUCLEOTIDE SEQUENCE</scope>
</reference>
<feature type="region of interest" description="Disordered" evidence="1">
    <location>
        <begin position="1"/>
        <end position="62"/>
    </location>
</feature>
<proteinExistence type="predicted"/>
<feature type="non-terminal residue" evidence="2">
    <location>
        <position position="1"/>
    </location>
</feature>
<dbReference type="AlphaFoldDB" id="Q4TD57"/>
<organism evidence="2">
    <name type="scientific">Tetraodon nigroviridis</name>
    <name type="common">Spotted green pufferfish</name>
    <name type="synonym">Chelonodon nigroviridis</name>
    <dbReference type="NCBI Taxonomy" id="99883"/>
    <lineage>
        <taxon>Eukaryota</taxon>
        <taxon>Metazoa</taxon>
        <taxon>Chordata</taxon>
        <taxon>Craniata</taxon>
        <taxon>Vertebrata</taxon>
        <taxon>Euteleostomi</taxon>
        <taxon>Actinopterygii</taxon>
        <taxon>Neopterygii</taxon>
        <taxon>Teleostei</taxon>
        <taxon>Neoteleostei</taxon>
        <taxon>Acanthomorphata</taxon>
        <taxon>Eupercaria</taxon>
        <taxon>Tetraodontiformes</taxon>
        <taxon>Tetradontoidea</taxon>
        <taxon>Tetraodontidae</taxon>
        <taxon>Tetraodon</taxon>
    </lineage>
</organism>
<sequence>RILTTSPRHRQSALTRSLGLGRRSPPQRSQTGRRLCPSGARPGPDGHLIGYSARHWLQTESG</sequence>
<protein>
    <submittedName>
        <fullName evidence="2">(spotted green pufferfish) hypothetical protein</fullName>
    </submittedName>
</protein>
<dbReference type="EMBL" id="CAAE01006493">
    <property type="protein sequence ID" value="CAF89175.1"/>
    <property type="molecule type" value="Genomic_DNA"/>
</dbReference>
<accession>Q4TD57</accession>
<comment type="caution">
    <text evidence="2">The sequence shown here is derived from an EMBL/GenBank/DDBJ whole genome shotgun (WGS) entry which is preliminary data.</text>
</comment>
<name>Q4TD57_TETNG</name>
<dbReference type="KEGG" id="tng:GSTEN00002976G001"/>
<evidence type="ECO:0000313" key="2">
    <source>
        <dbReference type="EMBL" id="CAF89175.1"/>
    </source>
</evidence>
<reference evidence="2" key="1">
    <citation type="journal article" date="2004" name="Nature">
        <title>Genome duplication in the teleost fish Tetraodon nigroviridis reveals the early vertebrate proto-karyotype.</title>
        <authorList>
            <person name="Jaillon O."/>
            <person name="Aury J.-M."/>
            <person name="Brunet F."/>
            <person name="Petit J.-L."/>
            <person name="Stange-Thomann N."/>
            <person name="Mauceli E."/>
            <person name="Bouneau L."/>
            <person name="Fischer C."/>
            <person name="Ozouf-Costaz C."/>
            <person name="Bernot A."/>
            <person name="Nicaud S."/>
            <person name="Jaffe D."/>
            <person name="Fisher S."/>
            <person name="Lutfalla G."/>
            <person name="Dossat C."/>
            <person name="Segurens B."/>
            <person name="Dasilva C."/>
            <person name="Salanoubat M."/>
            <person name="Levy M."/>
            <person name="Boudet N."/>
            <person name="Castellano S."/>
            <person name="Anthouard V."/>
            <person name="Jubin C."/>
            <person name="Castelli V."/>
            <person name="Katinka M."/>
            <person name="Vacherie B."/>
            <person name="Biemont C."/>
            <person name="Skalli Z."/>
            <person name="Cattolico L."/>
            <person name="Poulain J."/>
            <person name="De Berardinis V."/>
            <person name="Cruaud C."/>
            <person name="Duprat S."/>
            <person name="Brottier P."/>
            <person name="Coutanceau J.-P."/>
            <person name="Gouzy J."/>
            <person name="Parra G."/>
            <person name="Lardier G."/>
            <person name="Chapple C."/>
            <person name="McKernan K.J."/>
            <person name="McEwan P."/>
            <person name="Bosak S."/>
            <person name="Kellis M."/>
            <person name="Volff J.-N."/>
            <person name="Guigo R."/>
            <person name="Zody M.C."/>
            <person name="Mesirov J."/>
            <person name="Lindblad-Toh K."/>
            <person name="Birren B."/>
            <person name="Nusbaum C."/>
            <person name="Kahn D."/>
            <person name="Robinson-Rechavi M."/>
            <person name="Laudet V."/>
            <person name="Schachter V."/>
            <person name="Quetier F."/>
            <person name="Saurin W."/>
            <person name="Scarpelli C."/>
            <person name="Wincker P."/>
            <person name="Lander E.S."/>
            <person name="Weissenbach J."/>
            <person name="Roest Crollius H."/>
        </authorList>
    </citation>
    <scope>NUCLEOTIDE SEQUENCE [LARGE SCALE GENOMIC DNA]</scope>
</reference>
<evidence type="ECO:0000256" key="1">
    <source>
        <dbReference type="SAM" id="MobiDB-lite"/>
    </source>
</evidence>
<gene>
    <name evidence="2" type="ORF">GSTENG00002976001</name>
</gene>